<comment type="function">
    <text evidence="8 10">Plays an essential role in the initiation and regulation of chromosomal replication. ATP-DnaA binds to the origin of replication (oriC) to initiate formation of the DNA replication initiation complex once per cell cycle. Binds the DnaA box (a 9 base pair repeat at the origin) and separates the double-stranded (ds)DNA. Forms a right-handed helical filament on oriC DNA; dsDNA binds to the exterior of the filament while single-stranded (ss)DNA is stabiized in the filament's interior. The ATP-DnaA-oriC complex binds and stabilizes one strand of the AT-rich DNA unwinding element (DUE), permitting loading of DNA polymerase. After initiation quickly degrades to an ADP-DnaA complex that is not apt for DNA replication. Binds acidic phospholipids.</text>
</comment>
<dbReference type="PANTHER" id="PTHR30050:SF2">
    <property type="entry name" value="CHROMOSOMAL REPLICATION INITIATOR PROTEIN DNAA"/>
    <property type="match status" value="1"/>
</dbReference>
<feature type="domain" description="AAA+ ATPase" evidence="12">
    <location>
        <begin position="164"/>
        <end position="294"/>
    </location>
</feature>
<dbReference type="Gene3D" id="3.40.50.300">
    <property type="entry name" value="P-loop containing nucleotide triphosphate hydrolases"/>
    <property type="match status" value="1"/>
</dbReference>
<comment type="subunit">
    <text evidence="8">Oligomerizes as a right-handed, spiral filament on DNA at oriC.</text>
</comment>
<dbReference type="NCBIfam" id="TIGR00362">
    <property type="entry name" value="DnaA"/>
    <property type="match status" value="1"/>
</dbReference>
<evidence type="ECO:0000256" key="3">
    <source>
        <dbReference type="ARBA" id="ARBA00022705"/>
    </source>
</evidence>
<keyword evidence="6 8" id="KW-0446">Lipid-binding</keyword>
<dbReference type="GO" id="GO:0006275">
    <property type="term" value="P:regulation of DNA replication"/>
    <property type="evidence" value="ECO:0007669"/>
    <property type="project" value="UniProtKB-UniRule"/>
</dbReference>
<evidence type="ECO:0000256" key="7">
    <source>
        <dbReference type="ARBA" id="ARBA00023125"/>
    </source>
</evidence>
<dbReference type="GO" id="GO:0003688">
    <property type="term" value="F:DNA replication origin binding"/>
    <property type="evidence" value="ECO:0007669"/>
    <property type="project" value="UniProtKB-UniRule"/>
</dbReference>
<dbReference type="InterPro" id="IPR013159">
    <property type="entry name" value="DnaA_C"/>
</dbReference>
<dbReference type="GO" id="GO:0005524">
    <property type="term" value="F:ATP binding"/>
    <property type="evidence" value="ECO:0007669"/>
    <property type="project" value="UniProtKB-UniRule"/>
</dbReference>
<keyword evidence="7 8" id="KW-0238">DNA-binding</keyword>
<dbReference type="Proteomes" id="UP000255233">
    <property type="component" value="Unassembled WGS sequence"/>
</dbReference>
<dbReference type="PRINTS" id="PR00051">
    <property type="entry name" value="DNAA"/>
</dbReference>
<dbReference type="EMBL" id="UGVL01000001">
    <property type="protein sequence ID" value="SUE34082.1"/>
    <property type="molecule type" value="Genomic_DNA"/>
</dbReference>
<keyword evidence="5 8" id="KW-0067">ATP-binding</keyword>
<feature type="binding site" evidence="8">
    <location>
        <position position="175"/>
    </location>
    <ligand>
        <name>ATP</name>
        <dbReference type="ChEBI" id="CHEBI:30616"/>
    </ligand>
</feature>
<dbReference type="Gene3D" id="3.30.300.180">
    <property type="match status" value="1"/>
</dbReference>
<evidence type="ECO:0000259" key="13">
    <source>
        <dbReference type="SMART" id="SM00760"/>
    </source>
</evidence>
<dbReference type="Pfam" id="PF08299">
    <property type="entry name" value="Bac_DnaA_C"/>
    <property type="match status" value="1"/>
</dbReference>
<evidence type="ECO:0000256" key="8">
    <source>
        <dbReference type="HAMAP-Rule" id="MF_00377"/>
    </source>
</evidence>
<evidence type="ECO:0000256" key="6">
    <source>
        <dbReference type="ARBA" id="ARBA00023121"/>
    </source>
</evidence>
<dbReference type="GO" id="GO:0005886">
    <property type="term" value="C:plasma membrane"/>
    <property type="evidence" value="ECO:0007669"/>
    <property type="project" value="TreeGrafter"/>
</dbReference>
<evidence type="ECO:0000256" key="1">
    <source>
        <dbReference type="ARBA" id="ARBA00006583"/>
    </source>
</evidence>
<evidence type="ECO:0000256" key="11">
    <source>
        <dbReference type="RuleBase" id="RU004227"/>
    </source>
</evidence>
<sequence>MASGEIFEERYNAIWQNCLSLIKNQTSDDEFVKWFKPMVPLSFDGENLRIRVPDQSHVQYIEQNYISMLRPIIREEFGLKTRLHYAIPNVAPATRRQTGTGAALYSQTDTSTIKNPFVIPGIKKVTFDSQLNPELTFENHIEGDCNRLARSAGISISVAPGKTSFNPLFIYGNSGLGKTHIAQAIGLAIKERDPECKVLYVSSNRFQNQFQTAAWRGELNDFIQFYQMIDVLIIDDIQELAGKPGTQNIFFNIFSHLRMLGKQLILTSDRPPVELTDIEERLITRFKWGLSAQLTPPDLATKIEILRHKCRKMGLEVGDDVIQFLAQNIKANVREIEGALTSLEAHSRLLGKRITLELTRNVMRDIVKIETREITVDSIIDLTCSILKIDKAVLLSAKRTREVAQARQIAMYLCKQHTKTPLAGIGAALGGKNHATVLHACKTIPNLIETDKIIRQQVEEIERQLR</sequence>
<proteinExistence type="inferred from homology"/>
<evidence type="ECO:0000313" key="14">
    <source>
        <dbReference type="EMBL" id="SUE34082.1"/>
    </source>
</evidence>
<dbReference type="InterPro" id="IPR018312">
    <property type="entry name" value="Chromosome_initiator_DnaA_CS"/>
</dbReference>
<organism evidence="14 15">
    <name type="scientific">Rikenella microfusus</name>
    <dbReference type="NCBI Taxonomy" id="28139"/>
    <lineage>
        <taxon>Bacteria</taxon>
        <taxon>Pseudomonadati</taxon>
        <taxon>Bacteroidota</taxon>
        <taxon>Bacteroidia</taxon>
        <taxon>Bacteroidales</taxon>
        <taxon>Rikenellaceae</taxon>
        <taxon>Rikenella</taxon>
    </lineage>
</organism>
<gene>
    <name evidence="8 14" type="primary">dnaA</name>
    <name evidence="14" type="ORF">NCTC11190_01299</name>
</gene>
<feature type="domain" description="Chromosomal replication initiator DnaA C-terminal" evidence="13">
    <location>
        <begin position="375"/>
        <end position="444"/>
    </location>
</feature>
<keyword evidence="3 8" id="KW-0235">DNA replication</keyword>
<dbReference type="OrthoDB" id="9807019at2"/>
<dbReference type="STRING" id="880526.GCA_000427365_02353"/>
<dbReference type="PROSITE" id="PS01008">
    <property type="entry name" value="DNAA"/>
    <property type="match status" value="1"/>
</dbReference>
<comment type="domain">
    <text evidence="8">Domain I is involved in oligomerization and binding regulators, domain II is flexibile and of varying length in different bacteria, domain III forms the AAA+ region, while domain IV binds dsDNA.</text>
</comment>
<evidence type="ECO:0000256" key="10">
    <source>
        <dbReference type="RuleBase" id="RU000577"/>
    </source>
</evidence>
<keyword evidence="4 8" id="KW-0547">Nucleotide-binding</keyword>
<comment type="caution">
    <text evidence="8">Lacks conserved residue(s) required for the propagation of feature annotation.</text>
</comment>
<dbReference type="SMART" id="SM00382">
    <property type="entry name" value="AAA"/>
    <property type="match status" value="1"/>
</dbReference>
<dbReference type="GO" id="GO:0006270">
    <property type="term" value="P:DNA replication initiation"/>
    <property type="evidence" value="ECO:0007669"/>
    <property type="project" value="UniProtKB-UniRule"/>
</dbReference>
<evidence type="ECO:0000313" key="15">
    <source>
        <dbReference type="Proteomes" id="UP000255233"/>
    </source>
</evidence>
<dbReference type="InterPro" id="IPR010921">
    <property type="entry name" value="Trp_repressor/repl_initiator"/>
</dbReference>
<evidence type="ECO:0000259" key="12">
    <source>
        <dbReference type="SMART" id="SM00382"/>
    </source>
</evidence>
<feature type="region of interest" description="Domain I, interacts with DnaA modulators" evidence="8">
    <location>
        <begin position="1"/>
        <end position="91"/>
    </location>
</feature>
<dbReference type="CDD" id="cd06571">
    <property type="entry name" value="Bac_DnaA_C"/>
    <property type="match status" value="1"/>
</dbReference>
<dbReference type="SUPFAM" id="SSF52540">
    <property type="entry name" value="P-loop containing nucleoside triphosphate hydrolases"/>
    <property type="match status" value="1"/>
</dbReference>
<dbReference type="SUPFAM" id="SSF48295">
    <property type="entry name" value="TrpR-like"/>
    <property type="match status" value="1"/>
</dbReference>
<name>A0A379MTX9_9BACT</name>
<dbReference type="Gene3D" id="1.10.8.60">
    <property type="match status" value="1"/>
</dbReference>
<dbReference type="AlphaFoldDB" id="A0A379MTX9"/>
<protein>
    <recommendedName>
        <fullName evidence="8 9">Chromosomal replication initiator protein DnaA</fullName>
    </recommendedName>
</protein>
<evidence type="ECO:0000256" key="2">
    <source>
        <dbReference type="ARBA" id="ARBA00022490"/>
    </source>
</evidence>
<dbReference type="PANTHER" id="PTHR30050">
    <property type="entry name" value="CHROMOSOMAL REPLICATION INITIATOR PROTEIN DNAA"/>
    <property type="match status" value="1"/>
</dbReference>
<dbReference type="GO" id="GO:0005737">
    <property type="term" value="C:cytoplasm"/>
    <property type="evidence" value="ECO:0007669"/>
    <property type="project" value="UniProtKB-SubCell"/>
</dbReference>
<dbReference type="CDD" id="cd00009">
    <property type="entry name" value="AAA"/>
    <property type="match status" value="1"/>
</dbReference>
<dbReference type="SMART" id="SM00760">
    <property type="entry name" value="Bac_DnaA_C"/>
    <property type="match status" value="1"/>
</dbReference>
<dbReference type="InterPro" id="IPR013317">
    <property type="entry name" value="DnaA_dom"/>
</dbReference>
<dbReference type="RefSeq" id="WP_027291864.1">
    <property type="nucleotide sequence ID" value="NZ_UGVL01000001.1"/>
</dbReference>
<dbReference type="HAMAP" id="MF_00377">
    <property type="entry name" value="DnaA_bact"/>
    <property type="match status" value="1"/>
</dbReference>
<dbReference type="InterPro" id="IPR038454">
    <property type="entry name" value="DnaA_N_sf"/>
</dbReference>
<feature type="binding site" evidence="8">
    <location>
        <position position="177"/>
    </location>
    <ligand>
        <name>ATP</name>
        <dbReference type="ChEBI" id="CHEBI:30616"/>
    </ligand>
</feature>
<accession>A0A379MTX9</accession>
<dbReference type="InterPro" id="IPR024633">
    <property type="entry name" value="DnaA_N_dom"/>
</dbReference>
<feature type="binding site" evidence="8">
    <location>
        <position position="178"/>
    </location>
    <ligand>
        <name>ATP</name>
        <dbReference type="ChEBI" id="CHEBI:30616"/>
    </ligand>
</feature>
<feature type="binding site" evidence="8">
    <location>
        <position position="179"/>
    </location>
    <ligand>
        <name>ATP</name>
        <dbReference type="ChEBI" id="CHEBI:30616"/>
    </ligand>
</feature>
<dbReference type="InterPro" id="IPR001957">
    <property type="entry name" value="Chromosome_initiator_DnaA"/>
</dbReference>
<dbReference type="InterPro" id="IPR003593">
    <property type="entry name" value="AAA+_ATPase"/>
</dbReference>
<dbReference type="Gene3D" id="1.10.1750.10">
    <property type="match status" value="1"/>
</dbReference>
<dbReference type="InterPro" id="IPR020591">
    <property type="entry name" value="Chromosome_initiator_DnaA-like"/>
</dbReference>
<evidence type="ECO:0000256" key="5">
    <source>
        <dbReference type="ARBA" id="ARBA00022840"/>
    </source>
</evidence>
<dbReference type="InterPro" id="IPR027417">
    <property type="entry name" value="P-loop_NTPase"/>
</dbReference>
<keyword evidence="2 8" id="KW-0963">Cytoplasm</keyword>
<comment type="similarity">
    <text evidence="1 8 11">Belongs to the DnaA family.</text>
</comment>
<comment type="subcellular location">
    <subcellularLocation>
        <location evidence="8">Cytoplasm</location>
    </subcellularLocation>
</comment>
<evidence type="ECO:0000256" key="9">
    <source>
        <dbReference type="NCBIfam" id="TIGR00362"/>
    </source>
</evidence>
<reference evidence="14 15" key="1">
    <citation type="submission" date="2018-06" db="EMBL/GenBank/DDBJ databases">
        <authorList>
            <consortium name="Pathogen Informatics"/>
            <person name="Doyle S."/>
        </authorList>
    </citation>
    <scope>NUCLEOTIDE SEQUENCE [LARGE SCALE GENOMIC DNA]</scope>
    <source>
        <strain evidence="14 15">NCTC11190</strain>
    </source>
</reference>
<evidence type="ECO:0000256" key="4">
    <source>
        <dbReference type="ARBA" id="ARBA00022741"/>
    </source>
</evidence>
<dbReference type="Pfam" id="PF11638">
    <property type="entry name" value="DnaA_N"/>
    <property type="match status" value="1"/>
</dbReference>
<feature type="region of interest" description="Domain IV, binds dsDNA" evidence="8">
    <location>
        <begin position="348"/>
        <end position="466"/>
    </location>
</feature>
<dbReference type="GO" id="GO:0008289">
    <property type="term" value="F:lipid binding"/>
    <property type="evidence" value="ECO:0007669"/>
    <property type="project" value="UniProtKB-KW"/>
</dbReference>
<dbReference type="Pfam" id="PF00308">
    <property type="entry name" value="Bac_DnaA"/>
    <property type="match status" value="1"/>
</dbReference>
<keyword evidence="15" id="KW-1185">Reference proteome</keyword>